<comment type="caution">
    <text evidence="1">The sequence shown here is derived from an EMBL/GenBank/DDBJ whole genome shotgun (WGS) entry which is preliminary data.</text>
</comment>
<proteinExistence type="predicted"/>
<dbReference type="EMBL" id="SAEB01000001">
    <property type="protein sequence ID" value="RVD89069.1"/>
    <property type="molecule type" value="Genomic_DNA"/>
</dbReference>
<dbReference type="AlphaFoldDB" id="A0A437ACS5"/>
<dbReference type="VEuPathDB" id="FungiDB:DFL_000091"/>
<organism evidence="1 2">
    <name type="scientific">Arthrobotrys flagrans</name>
    <name type="common">Nematode-trapping fungus</name>
    <name type="synonym">Trichothecium flagrans</name>
    <dbReference type="NCBI Taxonomy" id="97331"/>
    <lineage>
        <taxon>Eukaryota</taxon>
        <taxon>Fungi</taxon>
        <taxon>Dikarya</taxon>
        <taxon>Ascomycota</taxon>
        <taxon>Pezizomycotina</taxon>
        <taxon>Orbiliomycetes</taxon>
        <taxon>Orbiliales</taxon>
        <taxon>Orbiliaceae</taxon>
        <taxon>Arthrobotrys</taxon>
    </lineage>
</organism>
<accession>A0A437ACS5</accession>
<gene>
    <name evidence="1" type="ORF">DFL_000091</name>
</gene>
<evidence type="ECO:0000313" key="1">
    <source>
        <dbReference type="EMBL" id="RVD89069.1"/>
    </source>
</evidence>
<sequence length="317" mass="35207">MSSPNQYYQWESFNPEGITLFMDINDCHNESVPTFRQSAHTLCSSDSQDPWVLNELSDNNEPFIYETSTPNSRATQFLVDTIPELDNSRYSGFNCGMESSYGRPGDSALVGRFTPGSATDTTLPTKDLNVFGTLPETQGQDCYSADASIHIMADRTQEVRPCQLMEHAEYCQPNLDAGDNSEGVSIYPLGYSSAESMQNLSNGISTLHDGFSGMDGETFDRYDDFADQLSEPTLGRAQQGLVRMVPSSSNYQKYHSSMASLAPDRGAVRQVKTTREEVWDFSEGLVEKTTLTFFSIYAPTILWPAAHPTIHNYSAPH</sequence>
<dbReference type="GeneID" id="93582402"/>
<name>A0A437ACS5_ARTFL</name>
<protein>
    <submittedName>
        <fullName evidence="1">Uncharacterized protein</fullName>
    </submittedName>
</protein>
<dbReference type="Proteomes" id="UP000283090">
    <property type="component" value="Unassembled WGS sequence"/>
</dbReference>
<dbReference type="RefSeq" id="XP_067494613.1">
    <property type="nucleotide sequence ID" value="XM_067638930.1"/>
</dbReference>
<reference evidence="1 2" key="1">
    <citation type="submission" date="2019-01" db="EMBL/GenBank/DDBJ databases">
        <title>Intercellular communication is required for trap formation in the nematode-trapping fungus Duddingtonia flagrans.</title>
        <authorList>
            <person name="Youssar L."/>
            <person name="Wernet V."/>
            <person name="Hensel N."/>
            <person name="Hildebrandt H.-G."/>
            <person name="Fischer R."/>
        </authorList>
    </citation>
    <scope>NUCLEOTIDE SEQUENCE [LARGE SCALE GENOMIC DNA]</scope>
    <source>
        <strain evidence="1 2">CBS H-5679</strain>
    </source>
</reference>
<keyword evidence="2" id="KW-1185">Reference proteome</keyword>
<evidence type="ECO:0000313" key="2">
    <source>
        <dbReference type="Proteomes" id="UP000283090"/>
    </source>
</evidence>